<comment type="catalytic activity">
    <reaction evidence="11 14">
        <text>Hydrolyzes the peptide bond -P2-(S-farnesyl or geranylgeranyl)C-P1'-P2'-P3'-COOH where P1' and P2' are amino acids with aliphatic side chains and P3' is any C-terminal residue.</text>
        <dbReference type="EC" id="3.4.24.84"/>
    </reaction>
</comment>
<feature type="transmembrane region" description="Helical" evidence="14">
    <location>
        <begin position="401"/>
        <end position="424"/>
    </location>
</feature>
<feature type="transmembrane region" description="Helical" evidence="14">
    <location>
        <begin position="248"/>
        <end position="271"/>
    </location>
</feature>
<evidence type="ECO:0000256" key="2">
    <source>
        <dbReference type="ARBA" id="ARBA00022670"/>
    </source>
</evidence>
<evidence type="ECO:0000256" key="13">
    <source>
        <dbReference type="PIRSR" id="PIRSR627057-2"/>
    </source>
</evidence>
<dbReference type="GO" id="GO:0004222">
    <property type="term" value="F:metalloendopeptidase activity"/>
    <property type="evidence" value="ECO:0007669"/>
    <property type="project" value="UniProtKB-UniRule"/>
</dbReference>
<dbReference type="Pfam" id="PF01435">
    <property type="entry name" value="Peptidase_M48"/>
    <property type="match status" value="1"/>
</dbReference>
<feature type="transmembrane region" description="Helical" evidence="14">
    <location>
        <begin position="48"/>
        <end position="70"/>
    </location>
</feature>
<evidence type="ECO:0000256" key="3">
    <source>
        <dbReference type="ARBA" id="ARBA00022692"/>
    </source>
</evidence>
<dbReference type="PANTHER" id="PTHR10120">
    <property type="entry name" value="CAAX PRENYL PROTEASE 1"/>
    <property type="match status" value="1"/>
</dbReference>
<accession>A0A9W7EX05</accession>
<reference evidence="18" key="1">
    <citation type="journal article" date="2023" name="Commun. Biol.">
        <title>Genome analysis of Parmales, the sister group of diatoms, reveals the evolutionary specialization of diatoms from phago-mixotrophs to photoautotrophs.</title>
        <authorList>
            <person name="Ban H."/>
            <person name="Sato S."/>
            <person name="Yoshikawa S."/>
            <person name="Yamada K."/>
            <person name="Nakamura Y."/>
            <person name="Ichinomiya M."/>
            <person name="Sato N."/>
            <person name="Blanc-Mathieu R."/>
            <person name="Endo H."/>
            <person name="Kuwata A."/>
            <person name="Ogata H."/>
        </authorList>
    </citation>
    <scope>NUCLEOTIDE SEQUENCE [LARGE SCALE GENOMIC DNA]</scope>
    <source>
        <strain evidence="18">NIES 3699</strain>
    </source>
</reference>
<proteinExistence type="inferred from homology"/>
<feature type="transmembrane region" description="Helical" evidence="14">
    <location>
        <begin position="136"/>
        <end position="155"/>
    </location>
</feature>
<dbReference type="FunFam" id="3.30.2010.10:FF:000002">
    <property type="entry name" value="CAAX prenyl protease"/>
    <property type="match status" value="1"/>
</dbReference>
<keyword evidence="8 14" id="KW-1133">Transmembrane helix</keyword>
<dbReference type="GO" id="GO:0005789">
    <property type="term" value="C:endoplasmic reticulum membrane"/>
    <property type="evidence" value="ECO:0007669"/>
    <property type="project" value="UniProtKB-SubCell"/>
</dbReference>
<feature type="binding site" evidence="13">
    <location>
        <position position="351"/>
    </location>
    <ligand>
        <name>Zn(2+)</name>
        <dbReference type="ChEBI" id="CHEBI:29105"/>
        <note>catalytic</note>
    </ligand>
</feature>
<dbReference type="AlphaFoldDB" id="A0A9W7EX05"/>
<comment type="caution">
    <text evidence="17">The sequence shown here is derived from an EMBL/GenBank/DDBJ whole genome shotgun (WGS) entry which is preliminary data.</text>
</comment>
<comment type="subcellular location">
    <subcellularLocation>
        <location evidence="1 14">Endoplasmic reticulum membrane</location>
        <topology evidence="1 14">Multi-pass membrane protein</topology>
    </subcellularLocation>
</comment>
<keyword evidence="3 14" id="KW-0812">Transmembrane</keyword>
<keyword evidence="7 13" id="KW-0862">Zinc</keyword>
<keyword evidence="5 14" id="KW-0378">Hydrolase</keyword>
<feature type="transmembrane region" description="Helical" evidence="14">
    <location>
        <begin position="223"/>
        <end position="242"/>
    </location>
</feature>
<comment type="function">
    <text evidence="14">Proteolytically removes the C-terminal three residues of farnesylated proteins.</text>
</comment>
<protein>
    <recommendedName>
        <fullName evidence="14">CAAX prenyl protease</fullName>
        <ecNumber evidence="14">3.4.24.84</ecNumber>
    </recommendedName>
</protein>
<comment type="cofactor">
    <cofactor evidence="13 14">
        <name>Zn(2+)</name>
        <dbReference type="ChEBI" id="CHEBI:29105"/>
    </cofactor>
    <text evidence="13 14">Binds 1 zinc ion per subunit.</text>
</comment>
<feature type="active site" evidence="12">
    <location>
        <position position="352"/>
    </location>
</feature>
<evidence type="ECO:0000256" key="4">
    <source>
        <dbReference type="ARBA" id="ARBA00022723"/>
    </source>
</evidence>
<dbReference type="InterPro" id="IPR032456">
    <property type="entry name" value="Peptidase_M48_N"/>
</dbReference>
<sequence>MWPFEPVPVMDPTSLLPTFMLGQLPDLPACPSFSTILEWSNYDCNVKVAGFSVGFSMFAVIAFTCSVFAFELMLDLRQRAVISSDEQPTKLYSVVGAIDAADKTKKSNLKKQIMEKFVSSQAYGLDKINFSIFSQFYGLIEGCGFMLLGAYPYLWKLSIDLGAKLSWTEADEIKLSCLFFVLMTFAGEATGLPLSIYSTFFLEKKHGFNKTTPQLFVKDKIQSIILTFAIGSPVLALLLYIVKSTGELFYLYAWALMFVFSVTMMTIYPAFIMPIFNKFDPLPEGDLKTSIEALASSINYPLTKLFIIDGSKRSSHSNAFMFGFGKNKRIVLFDTLMKQVTNDEILSILGHELGHWALSHTLVNFVVTQLYFGAAFFGYGLCLNTNYLYSAFGFDRDSVPTLISLILFMFYFWAPLDKVISFLLTINTRMAEFAADRYSIGLGMKTLQSGLTKIHIENLGSMKSDKWYSTYHYSHPPLAERLEAMAVEEKRVAGKSK</sequence>
<dbReference type="Proteomes" id="UP001165160">
    <property type="component" value="Unassembled WGS sequence"/>
</dbReference>
<evidence type="ECO:0000259" key="15">
    <source>
        <dbReference type="Pfam" id="PF01435"/>
    </source>
</evidence>
<name>A0A9W7EX05_9STRA</name>
<dbReference type="GO" id="GO:0071586">
    <property type="term" value="P:CAAX-box protein processing"/>
    <property type="evidence" value="ECO:0007669"/>
    <property type="project" value="UniProtKB-UniRule"/>
</dbReference>
<keyword evidence="10 14" id="KW-0472">Membrane</keyword>
<evidence type="ECO:0000313" key="18">
    <source>
        <dbReference type="Proteomes" id="UP001165160"/>
    </source>
</evidence>
<gene>
    <name evidence="17" type="ORF">TrVE_jg10850</name>
</gene>
<evidence type="ECO:0000256" key="7">
    <source>
        <dbReference type="ARBA" id="ARBA00022833"/>
    </source>
</evidence>
<evidence type="ECO:0000256" key="1">
    <source>
        <dbReference type="ARBA" id="ARBA00004477"/>
    </source>
</evidence>
<dbReference type="EC" id="3.4.24.84" evidence="14"/>
<evidence type="ECO:0000256" key="10">
    <source>
        <dbReference type="ARBA" id="ARBA00023136"/>
    </source>
</evidence>
<keyword evidence="18" id="KW-1185">Reference proteome</keyword>
<dbReference type="GO" id="GO:0046872">
    <property type="term" value="F:metal ion binding"/>
    <property type="evidence" value="ECO:0007669"/>
    <property type="project" value="UniProtKB-UniRule"/>
</dbReference>
<keyword evidence="4 13" id="KW-0479">Metal-binding</keyword>
<evidence type="ECO:0000256" key="14">
    <source>
        <dbReference type="RuleBase" id="RU366005"/>
    </source>
</evidence>
<evidence type="ECO:0000259" key="16">
    <source>
        <dbReference type="Pfam" id="PF16491"/>
    </source>
</evidence>
<feature type="transmembrane region" description="Helical" evidence="14">
    <location>
        <begin position="362"/>
        <end position="381"/>
    </location>
</feature>
<dbReference type="Gene3D" id="3.30.2010.10">
    <property type="entry name" value="Metalloproteases ('zincins'), catalytic domain"/>
    <property type="match status" value="1"/>
</dbReference>
<keyword evidence="2 14" id="KW-0645">Protease</keyword>
<evidence type="ECO:0000313" key="17">
    <source>
        <dbReference type="EMBL" id="GMH92908.1"/>
    </source>
</evidence>
<feature type="domain" description="CAAX prenyl protease 1 N-terminal" evidence="16">
    <location>
        <begin position="115"/>
        <end position="278"/>
    </location>
</feature>
<feature type="transmembrane region" description="Helical" evidence="14">
    <location>
        <begin position="175"/>
        <end position="202"/>
    </location>
</feature>
<feature type="active site" description="Proton donor" evidence="12">
    <location>
        <position position="436"/>
    </location>
</feature>
<evidence type="ECO:0000256" key="5">
    <source>
        <dbReference type="ARBA" id="ARBA00022801"/>
    </source>
</evidence>
<evidence type="ECO:0000256" key="11">
    <source>
        <dbReference type="ARBA" id="ARBA00044456"/>
    </source>
</evidence>
<evidence type="ECO:0000256" key="6">
    <source>
        <dbReference type="ARBA" id="ARBA00022824"/>
    </source>
</evidence>
<evidence type="ECO:0000256" key="8">
    <source>
        <dbReference type="ARBA" id="ARBA00022989"/>
    </source>
</evidence>
<dbReference type="Pfam" id="PF16491">
    <property type="entry name" value="Peptidase_M48_N"/>
    <property type="match status" value="1"/>
</dbReference>
<dbReference type="InterPro" id="IPR001915">
    <property type="entry name" value="Peptidase_M48"/>
</dbReference>
<evidence type="ECO:0000256" key="12">
    <source>
        <dbReference type="PIRSR" id="PIRSR627057-1"/>
    </source>
</evidence>
<feature type="binding site" evidence="13">
    <location>
        <position position="432"/>
    </location>
    <ligand>
        <name>Zn(2+)</name>
        <dbReference type="ChEBI" id="CHEBI:29105"/>
        <note>catalytic</note>
    </ligand>
</feature>
<comment type="similarity">
    <text evidence="14">Belongs to the peptidase M48A family.</text>
</comment>
<feature type="domain" description="Peptidase M48" evidence="15">
    <location>
        <begin position="282"/>
        <end position="485"/>
    </location>
</feature>
<feature type="binding site" evidence="13">
    <location>
        <position position="355"/>
    </location>
    <ligand>
        <name>Zn(2+)</name>
        <dbReference type="ChEBI" id="CHEBI:29105"/>
        <note>catalytic</note>
    </ligand>
</feature>
<dbReference type="InterPro" id="IPR027057">
    <property type="entry name" value="CAXX_Prtase_1"/>
</dbReference>
<evidence type="ECO:0000256" key="9">
    <source>
        <dbReference type="ARBA" id="ARBA00023049"/>
    </source>
</evidence>
<organism evidence="17 18">
    <name type="scientific">Triparma verrucosa</name>
    <dbReference type="NCBI Taxonomy" id="1606542"/>
    <lineage>
        <taxon>Eukaryota</taxon>
        <taxon>Sar</taxon>
        <taxon>Stramenopiles</taxon>
        <taxon>Ochrophyta</taxon>
        <taxon>Bolidophyceae</taxon>
        <taxon>Parmales</taxon>
        <taxon>Triparmaceae</taxon>
        <taxon>Triparma</taxon>
    </lineage>
</organism>
<dbReference type="CDD" id="cd07343">
    <property type="entry name" value="M48A_Zmpste24p_like"/>
    <property type="match status" value="1"/>
</dbReference>
<keyword evidence="6 14" id="KW-0256">Endoplasmic reticulum</keyword>
<keyword evidence="9 14" id="KW-0482">Metalloprotease</keyword>
<dbReference type="EMBL" id="BRXX01000133">
    <property type="protein sequence ID" value="GMH92908.1"/>
    <property type="molecule type" value="Genomic_DNA"/>
</dbReference>